<organism evidence="8">
    <name type="scientific">Rhodopseudomonas palustris (strain BisA53)</name>
    <dbReference type="NCBI Taxonomy" id="316055"/>
    <lineage>
        <taxon>Bacteria</taxon>
        <taxon>Pseudomonadati</taxon>
        <taxon>Pseudomonadota</taxon>
        <taxon>Alphaproteobacteria</taxon>
        <taxon>Hyphomicrobiales</taxon>
        <taxon>Nitrobacteraceae</taxon>
        <taxon>Rhodopseudomonas</taxon>
    </lineage>
</organism>
<dbReference type="InterPro" id="IPR037066">
    <property type="entry name" value="Plug_dom_sf"/>
</dbReference>
<dbReference type="HOGENOM" id="CLU_014873_0_0_5"/>
<protein>
    <submittedName>
        <fullName evidence="8">TonB-dependent receptor</fullName>
    </submittedName>
</protein>
<proteinExistence type="predicted"/>
<evidence type="ECO:0000256" key="2">
    <source>
        <dbReference type="ARBA" id="ARBA00022448"/>
    </source>
</evidence>
<dbReference type="PANTHER" id="PTHR30069">
    <property type="entry name" value="TONB-DEPENDENT OUTER MEMBRANE RECEPTOR"/>
    <property type="match status" value="1"/>
</dbReference>
<dbReference type="InterPro" id="IPR012910">
    <property type="entry name" value="Plug_dom"/>
</dbReference>
<keyword evidence="3" id="KW-1134">Transmembrane beta strand</keyword>
<dbReference type="STRING" id="316055.RPE_2095"/>
<dbReference type="PANTHER" id="PTHR30069:SF49">
    <property type="entry name" value="OUTER MEMBRANE PROTEIN C"/>
    <property type="match status" value="1"/>
</dbReference>
<keyword evidence="2" id="KW-0813">Transport</keyword>
<evidence type="ECO:0000256" key="3">
    <source>
        <dbReference type="ARBA" id="ARBA00022452"/>
    </source>
</evidence>
<dbReference type="InterPro" id="IPR036942">
    <property type="entry name" value="Beta-barrel_TonB_sf"/>
</dbReference>
<dbReference type="eggNOG" id="COG4771">
    <property type="taxonomic scope" value="Bacteria"/>
</dbReference>
<keyword evidence="6" id="KW-0998">Cell outer membrane</keyword>
<dbReference type="Gene3D" id="2.40.170.20">
    <property type="entry name" value="TonB-dependent receptor, beta-barrel domain"/>
    <property type="match status" value="1"/>
</dbReference>
<dbReference type="InterPro" id="IPR006311">
    <property type="entry name" value="TAT_signal"/>
</dbReference>
<feature type="domain" description="TonB-dependent receptor plug" evidence="7">
    <location>
        <begin position="98"/>
        <end position="201"/>
    </location>
</feature>
<dbReference type="GO" id="GO:0015344">
    <property type="term" value="F:siderophore uptake transmembrane transporter activity"/>
    <property type="evidence" value="ECO:0007669"/>
    <property type="project" value="TreeGrafter"/>
</dbReference>
<dbReference type="PROSITE" id="PS51318">
    <property type="entry name" value="TAT"/>
    <property type="match status" value="1"/>
</dbReference>
<dbReference type="Gene3D" id="2.170.130.10">
    <property type="entry name" value="TonB-dependent receptor, plug domain"/>
    <property type="match status" value="1"/>
</dbReference>
<keyword evidence="4" id="KW-0812">Transmembrane</keyword>
<dbReference type="OrthoDB" id="9760333at2"/>
<dbReference type="AlphaFoldDB" id="Q07PU5"/>
<comment type="subcellular location">
    <subcellularLocation>
        <location evidence="1">Cell outer membrane</location>
        <topology evidence="1">Multi-pass membrane protein</topology>
    </subcellularLocation>
</comment>
<sequence length="768" mass="83495">MSTFPNSPPVEARASCAARRPVRRVWLLAGLAPAVALLSTTALTSTEAQAQAQNATGLSTIVVESSRQKPRPARAGRAARAPVVAPAPIPPVGVELEPGYVATLSADTIASRALGTSDSGALISDIPGGAAWGAGGVSSLPAINGLGADRVQVAINSMLISPACPNEMNPPLSFVNPQMIAKLQAYYGVAPVSVGGDYIGGKIDVTTAPPQFAKGPGWLTNGSVSGFFRSNGNAYGVNATATMANNDTSVTYTGGWAKASNYTAGDGSKVKSTLYEIQNHALSISKQTFGNLFTVQVGGQFIPYQGFVNQRMDLVYNQSAFINGRYEGLFDWGKFDATGFYHQINHTMGFIAPDKVSEMPMDTKARDAGYTLKATIDASPQDVVRVGSELYHNTLRDWWDPVAGSMMMSPNVFVNINDGTRTRLGTFVEWEHRWNREWTTIAGLRNDVVWMNTGPVQGYNMMDYGADAAAFNARDRARTDVNLDGSALLRYEPNLLGSYELGFARKTRSPNLYERYAWSTNSMAMNMNGWFGDGNGYIGNVDLEPEKAHTVSFTAGWHDPAQKVWELKVTPYYSYVQDYIDVKKCATSGMGMMLTVNCNGSSAVANNFVYLKFINQDAQLYGVNIAGKLALWDDLSYGRGVFRGTFGYVRGHRTDGIDLYHIMPINAKLALDHTLGAWTNSVELHLVGSKDFVSQVRNELTTPSYALLNIRTGYQWESVRVEAGIDNLFDKFYYLPLGGVDLVDYNKAWGQNVAGQGRSYNGRLTVTF</sequence>
<gene>
    <name evidence="8" type="ordered locus">RPE_2095</name>
</gene>
<evidence type="ECO:0000259" key="7">
    <source>
        <dbReference type="Pfam" id="PF07715"/>
    </source>
</evidence>
<dbReference type="GO" id="GO:0044718">
    <property type="term" value="P:siderophore transmembrane transport"/>
    <property type="evidence" value="ECO:0007669"/>
    <property type="project" value="TreeGrafter"/>
</dbReference>
<reference evidence="8" key="1">
    <citation type="submission" date="2006-09" db="EMBL/GenBank/DDBJ databases">
        <title>Complete sequence of Rhodopseudomonas palustris BisA53.</title>
        <authorList>
            <consortium name="US DOE Joint Genome Institute"/>
            <person name="Copeland A."/>
            <person name="Lucas S."/>
            <person name="Lapidus A."/>
            <person name="Barry K."/>
            <person name="Detter J.C."/>
            <person name="Glavina del Rio T."/>
            <person name="Hammon N."/>
            <person name="Israni S."/>
            <person name="Dalin E."/>
            <person name="Tice H."/>
            <person name="Pitluck S."/>
            <person name="Chain P."/>
            <person name="Malfatti S."/>
            <person name="Shin M."/>
            <person name="Vergez L."/>
            <person name="Schmutz J."/>
            <person name="Larimer F."/>
            <person name="Land M."/>
            <person name="Hauser L."/>
            <person name="Pelletier D.A."/>
            <person name="Kyrpides N."/>
            <person name="Kim E."/>
            <person name="Harwood C.S."/>
            <person name="Oda Y."/>
            <person name="Richardson P."/>
        </authorList>
    </citation>
    <scope>NUCLEOTIDE SEQUENCE [LARGE SCALE GENOMIC DNA]</scope>
    <source>
        <strain evidence="8">BisA53</strain>
    </source>
</reference>
<evidence type="ECO:0000256" key="1">
    <source>
        <dbReference type="ARBA" id="ARBA00004571"/>
    </source>
</evidence>
<keyword evidence="8" id="KW-0675">Receptor</keyword>
<accession>Q07PU5</accession>
<dbReference type="Pfam" id="PF07715">
    <property type="entry name" value="Plug"/>
    <property type="match status" value="1"/>
</dbReference>
<name>Q07PU5_RHOP5</name>
<dbReference type="GO" id="GO:0009279">
    <property type="term" value="C:cell outer membrane"/>
    <property type="evidence" value="ECO:0007669"/>
    <property type="project" value="UniProtKB-SubCell"/>
</dbReference>
<evidence type="ECO:0000256" key="5">
    <source>
        <dbReference type="ARBA" id="ARBA00023136"/>
    </source>
</evidence>
<evidence type="ECO:0000256" key="6">
    <source>
        <dbReference type="ARBA" id="ARBA00023237"/>
    </source>
</evidence>
<dbReference type="KEGG" id="rpe:RPE_2095"/>
<dbReference type="InterPro" id="IPR039426">
    <property type="entry name" value="TonB-dep_rcpt-like"/>
</dbReference>
<evidence type="ECO:0000313" key="8">
    <source>
        <dbReference type="EMBL" id="ABJ06039.1"/>
    </source>
</evidence>
<evidence type="ECO:0000256" key="4">
    <source>
        <dbReference type="ARBA" id="ARBA00022692"/>
    </source>
</evidence>
<keyword evidence="5" id="KW-0472">Membrane</keyword>
<dbReference type="EMBL" id="CP000463">
    <property type="protein sequence ID" value="ABJ06039.1"/>
    <property type="molecule type" value="Genomic_DNA"/>
</dbReference>
<dbReference type="SUPFAM" id="SSF56935">
    <property type="entry name" value="Porins"/>
    <property type="match status" value="1"/>
</dbReference>